<comment type="caution">
    <text evidence="4">The sequence shown here is derived from an EMBL/GenBank/DDBJ whole genome shotgun (WGS) entry which is preliminary data.</text>
</comment>
<keyword evidence="5" id="KW-1185">Reference proteome</keyword>
<dbReference type="Gene3D" id="3.90.25.10">
    <property type="entry name" value="UDP-galactose 4-epimerase, domain 1"/>
    <property type="match status" value="1"/>
</dbReference>
<gene>
    <name evidence="4" type="ORF">B0J11DRAFT_519972</name>
</gene>
<evidence type="ECO:0000256" key="1">
    <source>
        <dbReference type="ARBA" id="ARBA00006328"/>
    </source>
</evidence>
<dbReference type="GO" id="GO:0005634">
    <property type="term" value="C:nucleus"/>
    <property type="evidence" value="ECO:0007669"/>
    <property type="project" value="TreeGrafter"/>
</dbReference>
<dbReference type="InterPro" id="IPR036291">
    <property type="entry name" value="NAD(P)-bd_dom_sf"/>
</dbReference>
<dbReference type="InterPro" id="IPR008030">
    <property type="entry name" value="NmrA-like"/>
</dbReference>
<dbReference type="PANTHER" id="PTHR42748:SF7">
    <property type="entry name" value="NMRA LIKE REDOX SENSOR 1-RELATED"/>
    <property type="match status" value="1"/>
</dbReference>
<accession>A0A9P9ED20</accession>
<dbReference type="Proteomes" id="UP000700596">
    <property type="component" value="Unassembled WGS sequence"/>
</dbReference>
<dbReference type="AlphaFoldDB" id="A0A9P9ED20"/>
<dbReference type="Pfam" id="PF05368">
    <property type="entry name" value="NmrA"/>
    <property type="match status" value="1"/>
</dbReference>
<evidence type="ECO:0000256" key="2">
    <source>
        <dbReference type="ARBA" id="ARBA00022857"/>
    </source>
</evidence>
<evidence type="ECO:0000313" key="5">
    <source>
        <dbReference type="Proteomes" id="UP000700596"/>
    </source>
</evidence>
<name>A0A9P9ED20_9PLEO</name>
<reference evidence="4" key="1">
    <citation type="journal article" date="2021" name="Nat. Commun.">
        <title>Genetic determinants of endophytism in the Arabidopsis root mycobiome.</title>
        <authorList>
            <person name="Mesny F."/>
            <person name="Miyauchi S."/>
            <person name="Thiergart T."/>
            <person name="Pickel B."/>
            <person name="Atanasova L."/>
            <person name="Karlsson M."/>
            <person name="Huettel B."/>
            <person name="Barry K.W."/>
            <person name="Haridas S."/>
            <person name="Chen C."/>
            <person name="Bauer D."/>
            <person name="Andreopoulos W."/>
            <person name="Pangilinan J."/>
            <person name="LaButti K."/>
            <person name="Riley R."/>
            <person name="Lipzen A."/>
            <person name="Clum A."/>
            <person name="Drula E."/>
            <person name="Henrissat B."/>
            <person name="Kohler A."/>
            <person name="Grigoriev I.V."/>
            <person name="Martin F.M."/>
            <person name="Hacquard S."/>
        </authorList>
    </citation>
    <scope>NUCLEOTIDE SEQUENCE</scope>
    <source>
        <strain evidence="4">MPI-CAGE-CH-0243</strain>
    </source>
</reference>
<evidence type="ECO:0000313" key="4">
    <source>
        <dbReference type="EMBL" id="KAH7136110.1"/>
    </source>
</evidence>
<organism evidence="4 5">
    <name type="scientific">Dendryphion nanum</name>
    <dbReference type="NCBI Taxonomy" id="256645"/>
    <lineage>
        <taxon>Eukaryota</taxon>
        <taxon>Fungi</taxon>
        <taxon>Dikarya</taxon>
        <taxon>Ascomycota</taxon>
        <taxon>Pezizomycotina</taxon>
        <taxon>Dothideomycetes</taxon>
        <taxon>Pleosporomycetidae</taxon>
        <taxon>Pleosporales</taxon>
        <taxon>Torulaceae</taxon>
        <taxon>Dendryphion</taxon>
    </lineage>
</organism>
<keyword evidence="2" id="KW-0521">NADP</keyword>
<comment type="similarity">
    <text evidence="1">Belongs to the NmrA-type oxidoreductase family.</text>
</comment>
<dbReference type="PANTHER" id="PTHR42748">
    <property type="entry name" value="NITROGEN METABOLITE REPRESSION PROTEIN NMRA FAMILY MEMBER"/>
    <property type="match status" value="1"/>
</dbReference>
<dbReference type="EMBL" id="JAGMWT010000002">
    <property type="protein sequence ID" value="KAH7136110.1"/>
    <property type="molecule type" value="Genomic_DNA"/>
</dbReference>
<feature type="domain" description="NmrA-like" evidence="3">
    <location>
        <begin position="2"/>
        <end position="275"/>
    </location>
</feature>
<dbReference type="SUPFAM" id="SSF51735">
    <property type="entry name" value="NAD(P)-binding Rossmann-fold domains"/>
    <property type="match status" value="1"/>
</dbReference>
<evidence type="ECO:0000259" key="3">
    <source>
        <dbReference type="Pfam" id="PF05368"/>
    </source>
</evidence>
<proteinExistence type="inferred from homology"/>
<dbReference type="FunFam" id="3.40.50.720:FF:000528">
    <property type="entry name" value="Nucleoside-diphosphate-sugar epimerase family protein"/>
    <property type="match status" value="1"/>
</dbReference>
<protein>
    <recommendedName>
        <fullName evidence="3">NmrA-like domain-containing protein</fullName>
    </recommendedName>
</protein>
<dbReference type="OrthoDB" id="9997102at2759"/>
<dbReference type="InterPro" id="IPR051164">
    <property type="entry name" value="NmrA-like_oxidored"/>
</dbReference>
<dbReference type="Gene3D" id="3.40.50.720">
    <property type="entry name" value="NAD(P)-binding Rossmann-like Domain"/>
    <property type="match status" value="1"/>
</dbReference>
<sequence length="308" mass="33996">MSRAIIVTGATGKQGGSTIDALLQANADFEILALTRNPSSASAQKLLKKSPRIKLISGNMEAPEEFFKQARKVTQSQIWGVFSVQLAIGDGQNSISEERQGKAVIDAALANNVKHFVYSSVDRGGPTVSPQTATKVPHFISKHHIEQHLFAKAKGSDMTYTVLRPVAFFDNLDKTFFGKGFTTAYAVYLTSGKKLQLIASSDIGYFASKSFLNPEADEWRNASLSLAGDELSFVEFKDIFERTTGEKLPMTFHFIARILCYFVKELGEMYKWFASDGFGADIGELRKINPGLKGLAAWIEKDSAWKKE</sequence>